<organism evidence="1 2">
    <name type="scientific">Nostoc punctiforme (strain ATCC 29133 / PCC 73102)</name>
    <dbReference type="NCBI Taxonomy" id="63737"/>
    <lineage>
        <taxon>Bacteria</taxon>
        <taxon>Bacillati</taxon>
        <taxon>Cyanobacteriota</taxon>
        <taxon>Cyanophyceae</taxon>
        <taxon>Nostocales</taxon>
        <taxon>Nostocaceae</taxon>
        <taxon>Nostoc</taxon>
    </lineage>
</organism>
<dbReference type="EMBL" id="CP001037">
    <property type="protein sequence ID" value="ACC83484.1"/>
    <property type="molecule type" value="Genomic_DNA"/>
</dbReference>
<dbReference type="AlphaFoldDB" id="B2J298"/>
<dbReference type="RefSeq" id="WP_012411437.1">
    <property type="nucleotide sequence ID" value="NC_010628.1"/>
</dbReference>
<reference evidence="2" key="1">
    <citation type="submission" date="2008-04" db="EMBL/GenBank/DDBJ databases">
        <title>Complete sequence of chromosome of Nostoc punctiforme ATCC 29133.</title>
        <authorList>
            <consortium name="US DOE Joint Genome Institute"/>
            <person name="Copeland A."/>
            <person name="Lucas S."/>
            <person name="Lapidus A."/>
            <person name="Glavina del Rio T."/>
            <person name="Dalin E."/>
            <person name="Tice H."/>
            <person name="Pitluck S."/>
            <person name="Chain P."/>
            <person name="Malfatti S."/>
            <person name="Shin M."/>
            <person name="Vergez L."/>
            <person name="Schmutz J."/>
            <person name="Larimer F."/>
            <person name="Land M."/>
            <person name="Hauser L."/>
            <person name="Kyrpides N."/>
            <person name="Kim E."/>
            <person name="Meeks J.C."/>
            <person name="Elhai J."/>
            <person name="Campbell E.L."/>
            <person name="Thiel T."/>
            <person name="Longmire J."/>
            <person name="Potts M."/>
            <person name="Atlas R."/>
        </authorList>
    </citation>
    <scope>NUCLEOTIDE SEQUENCE [LARGE SCALE GENOMIC DNA]</scope>
    <source>
        <strain evidence="2">ATCC 29133 / PCC 73102</strain>
    </source>
</reference>
<dbReference type="Proteomes" id="UP000001191">
    <property type="component" value="Chromosome"/>
</dbReference>
<dbReference type="EnsemblBacteria" id="ACC83484">
    <property type="protein sequence ID" value="ACC83484"/>
    <property type="gene ID" value="Npun_R5152"/>
</dbReference>
<name>B2J298_NOSP7</name>
<sequence>MQFKLQGDRILLCQNHKNHEHRVTHVVKTVSSTVEKRDEIWTREVQVVWVAQGPWEYAPQVKNIIGDFLFKGGNSIGAKAPSIILNLDVLK</sequence>
<protein>
    <submittedName>
        <fullName evidence="1">Uncharacterized protein</fullName>
    </submittedName>
</protein>
<keyword evidence="2" id="KW-1185">Reference proteome</keyword>
<dbReference type="KEGG" id="npu:Npun_R5152"/>
<proteinExistence type="predicted"/>
<accession>B2J298</accession>
<dbReference type="HOGENOM" id="CLU_2424007_0_0_3"/>
<reference evidence="1 2" key="2">
    <citation type="journal article" date="2013" name="Plant Physiol.">
        <title>A Nostoc punctiforme Sugar Transporter Necessary to Establish a Cyanobacterium-Plant Symbiosis.</title>
        <authorList>
            <person name="Ekman M."/>
            <person name="Picossi S."/>
            <person name="Campbell E.L."/>
            <person name="Meeks J.C."/>
            <person name="Flores E."/>
        </authorList>
    </citation>
    <scope>NUCLEOTIDE SEQUENCE [LARGE SCALE GENOMIC DNA]</scope>
    <source>
        <strain evidence="2">ATCC 29133 / PCC 73102</strain>
    </source>
</reference>
<evidence type="ECO:0000313" key="2">
    <source>
        <dbReference type="Proteomes" id="UP000001191"/>
    </source>
</evidence>
<evidence type="ECO:0000313" key="1">
    <source>
        <dbReference type="EMBL" id="ACC83484.1"/>
    </source>
</evidence>
<dbReference type="OrthoDB" id="518168at2"/>
<gene>
    <name evidence="1" type="ordered locus">Npun_R5152</name>
</gene>